<dbReference type="STRING" id="357750.A0A2S6BSA3"/>
<dbReference type="SUPFAM" id="SSF103473">
    <property type="entry name" value="MFS general substrate transporter"/>
    <property type="match status" value="1"/>
</dbReference>
<dbReference type="GO" id="GO:0022857">
    <property type="term" value="F:transmembrane transporter activity"/>
    <property type="evidence" value="ECO:0007669"/>
    <property type="project" value="InterPro"/>
</dbReference>
<reference evidence="9" key="1">
    <citation type="journal article" date="2017" name="bioRxiv">
        <title>Conservation of a gene cluster reveals novel cercosporin biosynthetic mechanisms and extends production to the genus Colletotrichum.</title>
        <authorList>
            <person name="de Jonge R."/>
            <person name="Ebert M.K."/>
            <person name="Huitt-Roehl C.R."/>
            <person name="Pal P."/>
            <person name="Suttle J.C."/>
            <person name="Spanner R.E."/>
            <person name="Neubauer J.D."/>
            <person name="Jurick W.M.II."/>
            <person name="Stott K.A."/>
            <person name="Secor G.A."/>
            <person name="Thomma B.P.H.J."/>
            <person name="Van de Peer Y."/>
            <person name="Townsend C.A."/>
            <person name="Bolton M.D."/>
        </authorList>
    </citation>
    <scope>NUCLEOTIDE SEQUENCE [LARGE SCALE GENOMIC DNA]</scope>
    <source>
        <strain evidence="9">CBS538.71</strain>
    </source>
</reference>
<feature type="transmembrane region" description="Helical" evidence="6">
    <location>
        <begin position="227"/>
        <end position="247"/>
    </location>
</feature>
<feature type="compositionally biased region" description="Polar residues" evidence="5">
    <location>
        <begin position="1"/>
        <end position="13"/>
    </location>
</feature>
<keyword evidence="4 6" id="KW-0472">Membrane</keyword>
<feature type="transmembrane region" description="Helical" evidence="6">
    <location>
        <begin position="501"/>
        <end position="521"/>
    </location>
</feature>
<evidence type="ECO:0000256" key="5">
    <source>
        <dbReference type="SAM" id="MobiDB-lite"/>
    </source>
</evidence>
<keyword evidence="2 6" id="KW-0812">Transmembrane</keyword>
<dbReference type="InterPro" id="IPR036259">
    <property type="entry name" value="MFS_trans_sf"/>
</dbReference>
<feature type="transmembrane region" description="Helical" evidence="6">
    <location>
        <begin position="285"/>
        <end position="305"/>
    </location>
</feature>
<comment type="caution">
    <text evidence="8">The sequence shown here is derived from an EMBL/GenBank/DDBJ whole genome shotgun (WGS) entry which is preliminary data.</text>
</comment>
<evidence type="ECO:0000256" key="4">
    <source>
        <dbReference type="ARBA" id="ARBA00023136"/>
    </source>
</evidence>
<evidence type="ECO:0000313" key="9">
    <source>
        <dbReference type="Proteomes" id="UP000237631"/>
    </source>
</evidence>
<feature type="compositionally biased region" description="Polar residues" evidence="5">
    <location>
        <begin position="122"/>
        <end position="138"/>
    </location>
</feature>
<proteinExistence type="predicted"/>
<evidence type="ECO:0000259" key="7">
    <source>
        <dbReference type="PROSITE" id="PS50850"/>
    </source>
</evidence>
<evidence type="ECO:0000256" key="6">
    <source>
        <dbReference type="SAM" id="Phobius"/>
    </source>
</evidence>
<feature type="region of interest" description="Disordered" evidence="5">
    <location>
        <begin position="1"/>
        <end position="30"/>
    </location>
</feature>
<feature type="transmembrane region" description="Helical" evidence="6">
    <location>
        <begin position="200"/>
        <end position="220"/>
    </location>
</feature>
<feature type="transmembrane region" description="Helical" evidence="6">
    <location>
        <begin position="571"/>
        <end position="593"/>
    </location>
</feature>
<evidence type="ECO:0000256" key="2">
    <source>
        <dbReference type="ARBA" id="ARBA00022692"/>
    </source>
</evidence>
<dbReference type="AlphaFoldDB" id="A0A2S6BSA3"/>
<feature type="transmembrane region" description="Helical" evidence="6">
    <location>
        <begin position="160"/>
        <end position="180"/>
    </location>
</feature>
<feature type="domain" description="Major facilitator superfamily (MFS) profile" evidence="7">
    <location>
        <begin position="162"/>
        <end position="597"/>
    </location>
</feature>
<evidence type="ECO:0000256" key="1">
    <source>
        <dbReference type="ARBA" id="ARBA00004141"/>
    </source>
</evidence>
<dbReference type="EMBL" id="PNEN01001787">
    <property type="protein sequence ID" value="PPJ50340.1"/>
    <property type="molecule type" value="Genomic_DNA"/>
</dbReference>
<dbReference type="Proteomes" id="UP000237631">
    <property type="component" value="Unassembled WGS sequence"/>
</dbReference>
<dbReference type="OrthoDB" id="5376138at2759"/>
<protein>
    <recommendedName>
        <fullName evidence="7">Major facilitator superfamily (MFS) profile domain-containing protein</fullName>
    </recommendedName>
</protein>
<keyword evidence="3 6" id="KW-1133">Transmembrane helix</keyword>
<comment type="subcellular location">
    <subcellularLocation>
        <location evidence="1">Membrane</location>
        <topology evidence="1">Multi-pass membrane protein</topology>
    </subcellularLocation>
</comment>
<evidence type="ECO:0000313" key="8">
    <source>
        <dbReference type="EMBL" id="PPJ50340.1"/>
    </source>
</evidence>
<accession>A0A2S6BSA3</accession>
<dbReference type="PROSITE" id="PS50850">
    <property type="entry name" value="MFS"/>
    <property type="match status" value="1"/>
</dbReference>
<feature type="transmembrane region" description="Helical" evidence="6">
    <location>
        <begin position="386"/>
        <end position="410"/>
    </location>
</feature>
<keyword evidence="9" id="KW-1185">Reference proteome</keyword>
<dbReference type="Gene3D" id="1.20.1250.20">
    <property type="entry name" value="MFS general substrate transporter like domains"/>
    <property type="match status" value="1"/>
</dbReference>
<feature type="transmembrane region" description="Helical" evidence="6">
    <location>
        <begin position="430"/>
        <end position="450"/>
    </location>
</feature>
<dbReference type="PANTHER" id="PTHR23502">
    <property type="entry name" value="MAJOR FACILITATOR SUPERFAMILY"/>
    <property type="match status" value="1"/>
</dbReference>
<dbReference type="Pfam" id="PF07690">
    <property type="entry name" value="MFS_1"/>
    <property type="match status" value="1"/>
</dbReference>
<gene>
    <name evidence="8" type="ORF">CBER1_05899</name>
</gene>
<organism evidence="8 9">
    <name type="scientific">Cercospora berteroae</name>
    <dbReference type="NCBI Taxonomy" id="357750"/>
    <lineage>
        <taxon>Eukaryota</taxon>
        <taxon>Fungi</taxon>
        <taxon>Dikarya</taxon>
        <taxon>Ascomycota</taxon>
        <taxon>Pezizomycotina</taxon>
        <taxon>Dothideomycetes</taxon>
        <taxon>Dothideomycetidae</taxon>
        <taxon>Mycosphaerellales</taxon>
        <taxon>Mycosphaerellaceae</taxon>
        <taxon>Cercospora</taxon>
    </lineage>
</organism>
<dbReference type="InterPro" id="IPR020846">
    <property type="entry name" value="MFS_dom"/>
</dbReference>
<feature type="compositionally biased region" description="Polar residues" evidence="5">
    <location>
        <begin position="101"/>
        <end position="112"/>
    </location>
</feature>
<name>A0A2S6BSA3_9PEZI</name>
<dbReference type="InterPro" id="IPR011701">
    <property type="entry name" value="MFS"/>
</dbReference>
<feature type="transmembrane region" description="Helical" evidence="6">
    <location>
        <begin position="470"/>
        <end position="489"/>
    </location>
</feature>
<evidence type="ECO:0000256" key="3">
    <source>
        <dbReference type="ARBA" id="ARBA00022989"/>
    </source>
</evidence>
<dbReference type="GO" id="GO:0005886">
    <property type="term" value="C:plasma membrane"/>
    <property type="evidence" value="ECO:0007669"/>
    <property type="project" value="TreeGrafter"/>
</dbReference>
<feature type="region of interest" description="Disordered" evidence="5">
    <location>
        <begin position="89"/>
        <end position="138"/>
    </location>
</feature>
<dbReference type="PANTHER" id="PTHR23502:SF3">
    <property type="entry name" value="MAJOR FACILITATOR SUPERFAMILY (MFS) PROFILE DOMAIN-CONTAINING PROTEIN-RELATED"/>
    <property type="match status" value="1"/>
</dbReference>
<sequence length="628" mass="68780">MTQPAITREQSSITEEHQDTEYIGNNKTTTRPEVQQDCKYAALKILITFLTMSEAPRVSLGDALTYTHPQPATTNEPIPNRGMSVATATTNSTDNKDKNEITTTSVASNSPRGSEAKVPGANNITTSSAAPDNNNPNILTEKSPEGLAYTAKSWSSWKKWLVLTGMLLVQISQNYNAAVYMSAVPQLTQRFDISAATARLAQMIFLVMYAFGCELWAPFSEEFGRKWVIQTSMTLVNIFMVVVALAPSWSAVFAARALGGLSSAGGSVTLGMVADMYSPTDQFQAVAFTCFGSVLGSIIPPIVGGTVVERYSGLACIWIAVAIGCFTQVVHICLPETRPEILLDKEAKKRRKMDPNETVMGPMEAQGSFWQRLSWKHVGKLMWRPYWLLLTEPIVLFLSLLSGFSDSLIFSGLDSFGIILKKWDFSSQQIGFAFFGLALGYLLGYALGALHFALNPGRRVKNNAVPEQRLWLLLFTVLGLPIGLLGWAFTSLGPEHGVHWIGALFFVLIIGIANYAIYLHTIDYLVAAYGPFAASATGGNGFCRDFLAGIAALYTVPMYENIAPGGDYMTVWPTFMLACIGGFLVLPVYYFFFKGANLRAKSKYASQLEKEREQEAADAQGVVVERKV</sequence>